<evidence type="ECO:0000313" key="2">
    <source>
        <dbReference type="Proteomes" id="UP000798662"/>
    </source>
</evidence>
<proteinExistence type="predicted"/>
<reference evidence="1" key="1">
    <citation type="submission" date="2019-11" db="EMBL/GenBank/DDBJ databases">
        <title>Nori genome reveals adaptations in red seaweeds to the harsh intertidal environment.</title>
        <authorList>
            <person name="Wang D."/>
            <person name="Mao Y."/>
        </authorList>
    </citation>
    <scope>NUCLEOTIDE SEQUENCE</scope>
    <source>
        <tissue evidence="1">Gametophyte</tissue>
    </source>
</reference>
<sequence>MARPVGGSAAAGPPPLSPPCPTARRWPAQAAASGFPGRGGGGGGGVGGVVDVGGTGGGGVVGGGGGGGSGSWLRGGGSCRRGTRLGAPPPSMAGQARRRRWWHPTRPAVAVAFVATAAVAVVVAAAMAAVASGDEYGAGNLPVTAVPVCVDGPTEGLKVVYVSKVVTCPCFFYASLQPPETGLGLAEWEYVLFAAPAFRAWRGRVEAGRPPGAASLVGAPAPPVADGLPAYSDENVHIYAEWNSPRLVVPDKRDVVAVFSAGDVEERDCTYNLSVVLAPVPTPCPRRAVPLQTRSPSSSHGGSMASRGASLASHPPPPSSPLTVPSVSLPPASSKIVGGWFPTAATADKMTTAPGLSFMVAVFVNNTGDGFADWKSQEPTCSGIVVHPRLVLTAAHCGLDAVTMTLVIGGVERPRTEGVTRRTINIQFPHRRFVAGGVAGRILAYDIKLLELNEAIPVSIATPALLSSGMSTMPTPGVFVTAAGYGSRAENWTPDNPTNPNTLSSVDLPLLSSAACHGLYADTGFNQSIHGCAGYLDMAGCDTCQFDSGGPIFYRDAATNDAVVIGVTAWGEGCGRAGRPGVFTLISEELSSWVAAFAKIRMKDLTAIGTPAALLMSAAGRAPGVDADGAASPDESGTGDARLPDASGTGDARSPDAETADTRLPDATPADGGPTPSPPPPNTQPAAADDSGDDAEEPLATDAAAESSTDDGSVPRSSSSSSGPDAPSRRESLRVAFVVVTSVFAACIVVAVVSVLVVDTRWRRAARSHCSGMSGLGQGAEGGAVDGGGAAADAPPDSPRPRAGSKWGCWPGGRARRPGSGDGSDSDSDSDSDGGDGGDGGGGGGGRSRRRRRRGQRIYGSPRFDSSRGGNDEGRGPTPSAPVAGGSLEWMGIARLGQGEADLV</sequence>
<evidence type="ECO:0000313" key="1">
    <source>
        <dbReference type="EMBL" id="KAK1858288.1"/>
    </source>
</evidence>
<accession>A0ACC3BL27</accession>
<keyword evidence="2" id="KW-1185">Reference proteome</keyword>
<protein>
    <submittedName>
        <fullName evidence="1">Uncharacterized protein</fullName>
    </submittedName>
</protein>
<comment type="caution">
    <text evidence="1">The sequence shown here is derived from an EMBL/GenBank/DDBJ whole genome shotgun (WGS) entry which is preliminary data.</text>
</comment>
<dbReference type="Proteomes" id="UP000798662">
    <property type="component" value="Chromosome 1"/>
</dbReference>
<name>A0ACC3BL27_PYRYE</name>
<gene>
    <name evidence="1" type="ORF">I4F81_000897</name>
</gene>
<organism evidence="1 2">
    <name type="scientific">Pyropia yezoensis</name>
    <name type="common">Susabi-nori</name>
    <name type="synonym">Porphyra yezoensis</name>
    <dbReference type="NCBI Taxonomy" id="2788"/>
    <lineage>
        <taxon>Eukaryota</taxon>
        <taxon>Rhodophyta</taxon>
        <taxon>Bangiophyceae</taxon>
        <taxon>Bangiales</taxon>
        <taxon>Bangiaceae</taxon>
        <taxon>Pyropia</taxon>
    </lineage>
</organism>
<dbReference type="EMBL" id="CM020618">
    <property type="protein sequence ID" value="KAK1858288.1"/>
    <property type="molecule type" value="Genomic_DNA"/>
</dbReference>